<organism evidence="4 5">
    <name type="scientific">Hyalella azteca</name>
    <name type="common">Amphipod</name>
    <dbReference type="NCBI Taxonomy" id="294128"/>
    <lineage>
        <taxon>Eukaryota</taxon>
        <taxon>Metazoa</taxon>
        <taxon>Ecdysozoa</taxon>
        <taxon>Arthropoda</taxon>
        <taxon>Crustacea</taxon>
        <taxon>Multicrustacea</taxon>
        <taxon>Malacostraca</taxon>
        <taxon>Eumalacostraca</taxon>
        <taxon>Peracarida</taxon>
        <taxon>Amphipoda</taxon>
        <taxon>Senticaudata</taxon>
        <taxon>Talitrida</taxon>
        <taxon>Talitroidea</taxon>
        <taxon>Hyalellidae</taxon>
        <taxon>Hyalella</taxon>
    </lineage>
</organism>
<dbReference type="AlphaFoldDB" id="A0A8B7P6H9"/>
<accession>A0A8B7P6H9</accession>
<feature type="region of interest" description="Disordered" evidence="1">
    <location>
        <begin position="686"/>
        <end position="744"/>
    </location>
</feature>
<dbReference type="PANTHER" id="PTHR16216">
    <property type="entry name" value="DYNEIN ASSEMBLY FACTOR 5, AXONEMAL"/>
    <property type="match status" value="1"/>
</dbReference>
<dbReference type="Gene3D" id="1.25.10.10">
    <property type="entry name" value="Leucine-rich Repeat Variant"/>
    <property type="match status" value="2"/>
</dbReference>
<feature type="compositionally biased region" description="Low complexity" evidence="1">
    <location>
        <begin position="591"/>
        <end position="602"/>
    </location>
</feature>
<evidence type="ECO:0000313" key="5">
    <source>
        <dbReference type="RefSeq" id="XP_018021497.1"/>
    </source>
</evidence>
<dbReference type="SUPFAM" id="SSF48371">
    <property type="entry name" value="ARM repeat"/>
    <property type="match status" value="1"/>
</dbReference>
<reference evidence="5" key="1">
    <citation type="submission" date="2025-08" db="UniProtKB">
        <authorList>
            <consortium name="RefSeq"/>
        </authorList>
    </citation>
    <scope>IDENTIFICATION</scope>
    <source>
        <tissue evidence="5">Whole organism</tissue>
    </source>
</reference>
<dbReference type="KEGG" id="hazt:108677738"/>
<gene>
    <name evidence="5" type="primary">LOC108677738</name>
</gene>
<dbReference type="RefSeq" id="XP_018021497.1">
    <property type="nucleotide sequence ID" value="XM_018166008.2"/>
</dbReference>
<name>A0A8B7P6H9_HYAAZ</name>
<dbReference type="Pfam" id="PF24573">
    <property type="entry name" value="HEAT_DAAF5"/>
    <property type="match status" value="1"/>
</dbReference>
<dbReference type="InterPro" id="IPR057978">
    <property type="entry name" value="TPR_DAAF5"/>
</dbReference>
<dbReference type="PANTHER" id="PTHR16216:SF2">
    <property type="entry name" value="DYNEIN AXONEMAL ASSEMBLY FACTOR 5"/>
    <property type="match status" value="1"/>
</dbReference>
<protein>
    <submittedName>
        <fullName evidence="5">Uncharacterized protein LOC108677738</fullName>
    </submittedName>
</protein>
<feature type="compositionally biased region" description="Polar residues" evidence="1">
    <location>
        <begin position="718"/>
        <end position="729"/>
    </location>
</feature>
<sequence>MEVEELNKYFDSCIHKITNHHKILRLDGLTEYHDALSDHYPLYDTSEFSYENRLLLDIKILTGTLADESEMNRLKVTEIFVKYLEKNAVTESHLIYITTAIHSRICQNCEESEDVRKELLVVIKLIINKFGMSILPYKDDLSSIFLQMLTEKSPDNLKVTCECITAFFNTLKARAECNPDLIKGLKKVSFHQRYRVREAALVALGYIGTWSSSNNITEVMQCMAQHSDDIPHIRIAIIKITAKISMEMLDRYSFWHYILPCLLLWLRDSDPGTREAAVQQFSAVGEQYIKENEEALQQELQYDVPPARYPPNCGDRLNLGCRILAQNVLHKLLPGIAGDLQDWQSCSRVATMKLLSALVLMGELKLQQYAQSIITLLSRALKDSEVQVVAEACVCAENLGYFLLPDASMPVAIDILRSSSEIPNNRSGKILQLLCIGCLSSELSSHVPDIASAITNSPSLLCSDVVVQDDILALVQLLLHKECVHCQESCIKKYRLSEKSQCLIEVQKIESIDHGKIELDAMKCTTLDENSESGTERESQSEIIEMNGETTLTDIESGLEEACLDGTPATKNTVERSAAGNVLRDIEMKGSSHSPNNTSTENESSRDELSNSSLGDRIVGNKSLVEEISDKYGTEIDGQTDASLPCLNFLKILLCVVGSNLCHVNVAKAREILHLLAEACVKDTMSHDPPSLSTETGKKPASSEVVLPTERSHRDANFVSSVTNSNGVNQPMDINRSASSSTDSSNLSSVELFIERHASALLDEFLETCEIWTPEDPCFLLASAFFQLSGGRTMMAHQTRVCRVYCQAFRAKADSLVLVRLLGVLDGSLSLPGGQHRLAFIAQMLRDWMCELLTSGRRSREAQLLRSGALETLSNALAAATAAAEGRSHPEHPSASKPDPVHESLMLALRPVLEAVPGMLYDDLLDTRVHALRLVQCIALHYNGALHQHCALTALAKSVLERLDDKVRHVRLLAASALCALLSYANQFNNSEESNSSGEYSRSIEEISNASQYNDQGNSGLPNEPVNESMENVDLGITLSDHCNGKCSLGEVDQEINARNANSKDMESMNSSVTLKGSDGVAGQRLAKNYAEFWQEIEKSLDRLAIFLDDPDDVLAFGVAECFKNLPFKESVTAALQNLQQRQHITRHCPLIAAELLAKIT</sequence>
<evidence type="ECO:0000259" key="2">
    <source>
        <dbReference type="Pfam" id="PF24573"/>
    </source>
</evidence>
<feature type="domain" description="Dynein axonemal assembly factor 5 HEAT-repeat" evidence="2">
    <location>
        <begin position="309"/>
        <end position="491"/>
    </location>
</feature>
<feature type="domain" description="Dynein axonemal assembly factor 5 TPR repeats" evidence="3">
    <location>
        <begin position="59"/>
        <end position="297"/>
    </location>
</feature>
<dbReference type="InterPro" id="IPR056497">
    <property type="entry name" value="HEAT_DAAF5"/>
</dbReference>
<feature type="region of interest" description="Disordered" evidence="1">
    <location>
        <begin position="574"/>
        <end position="615"/>
    </location>
</feature>
<dbReference type="OrthoDB" id="413572at2759"/>
<keyword evidence="4" id="KW-1185">Reference proteome</keyword>
<dbReference type="GeneID" id="108677738"/>
<evidence type="ECO:0000259" key="3">
    <source>
        <dbReference type="Pfam" id="PF25757"/>
    </source>
</evidence>
<dbReference type="CTD" id="54919"/>
<dbReference type="InterPro" id="IPR016024">
    <property type="entry name" value="ARM-type_fold"/>
</dbReference>
<dbReference type="InterPro" id="IPR011989">
    <property type="entry name" value="ARM-like"/>
</dbReference>
<evidence type="ECO:0000256" key="1">
    <source>
        <dbReference type="SAM" id="MobiDB-lite"/>
    </source>
</evidence>
<proteinExistence type="predicted"/>
<dbReference type="Proteomes" id="UP000694843">
    <property type="component" value="Unplaced"/>
</dbReference>
<dbReference type="InterPro" id="IPR052623">
    <property type="entry name" value="DAAF5"/>
</dbReference>
<dbReference type="Pfam" id="PF25757">
    <property type="entry name" value="TPR_DNAAF5"/>
    <property type="match status" value="1"/>
</dbReference>
<evidence type="ECO:0000313" key="4">
    <source>
        <dbReference type="Proteomes" id="UP000694843"/>
    </source>
</evidence>